<protein>
    <submittedName>
        <fullName evidence="3">Uncharacterized protein</fullName>
    </submittedName>
</protein>
<accession>A0A915L416</accession>
<evidence type="ECO:0000313" key="2">
    <source>
        <dbReference type="Proteomes" id="UP000887565"/>
    </source>
</evidence>
<dbReference type="Proteomes" id="UP000887565">
    <property type="component" value="Unplaced"/>
</dbReference>
<keyword evidence="1" id="KW-0732">Signal</keyword>
<feature type="signal peptide" evidence="1">
    <location>
        <begin position="1"/>
        <end position="32"/>
    </location>
</feature>
<proteinExistence type="predicted"/>
<dbReference type="WBParaSite" id="nRc.2.0.1.t45247-RA">
    <property type="protein sequence ID" value="nRc.2.0.1.t45247-RA"/>
    <property type="gene ID" value="nRc.2.0.1.g45247"/>
</dbReference>
<name>A0A915L416_ROMCU</name>
<sequence length="170" mass="19031">METAYARSQQPPKHIQWIRHKILLLLIVGVTKSPVPDTSTEDLVSIIGSENIIACLDDAPARFTIENSPEILRSLEAVLAPKILTYLFKFYIHSNVWGTLDVEARTDGPSPEAMMLDKATSLVDDLLRLNMWPKKNFSTILGPHQDYGKNFNRLKKKSVRWGGDGTGGEV</sequence>
<reference evidence="3" key="1">
    <citation type="submission" date="2022-11" db="UniProtKB">
        <authorList>
            <consortium name="WormBaseParasite"/>
        </authorList>
    </citation>
    <scope>IDENTIFICATION</scope>
</reference>
<evidence type="ECO:0000256" key="1">
    <source>
        <dbReference type="SAM" id="SignalP"/>
    </source>
</evidence>
<organism evidence="2 3">
    <name type="scientific">Romanomermis culicivorax</name>
    <name type="common">Nematode worm</name>
    <dbReference type="NCBI Taxonomy" id="13658"/>
    <lineage>
        <taxon>Eukaryota</taxon>
        <taxon>Metazoa</taxon>
        <taxon>Ecdysozoa</taxon>
        <taxon>Nematoda</taxon>
        <taxon>Enoplea</taxon>
        <taxon>Dorylaimia</taxon>
        <taxon>Mermithida</taxon>
        <taxon>Mermithoidea</taxon>
        <taxon>Mermithidae</taxon>
        <taxon>Romanomermis</taxon>
    </lineage>
</organism>
<evidence type="ECO:0000313" key="3">
    <source>
        <dbReference type="WBParaSite" id="nRc.2.0.1.t45247-RA"/>
    </source>
</evidence>
<feature type="chain" id="PRO_5037448605" evidence="1">
    <location>
        <begin position="33"/>
        <end position="170"/>
    </location>
</feature>
<dbReference type="AlphaFoldDB" id="A0A915L416"/>
<keyword evidence="2" id="KW-1185">Reference proteome</keyword>